<evidence type="ECO:0000256" key="3">
    <source>
        <dbReference type="ARBA" id="ARBA00022723"/>
    </source>
</evidence>
<dbReference type="PANTHER" id="PTHR11804">
    <property type="entry name" value="PROTEASE M3 THIMET OLIGOPEPTIDASE-RELATED"/>
    <property type="match status" value="1"/>
</dbReference>
<dbReference type="Pfam" id="PF01432">
    <property type="entry name" value="Peptidase_M3"/>
    <property type="match status" value="1"/>
</dbReference>
<keyword evidence="2 7" id="KW-0645">Protease</keyword>
<evidence type="ECO:0000256" key="2">
    <source>
        <dbReference type="ARBA" id="ARBA00022670"/>
    </source>
</evidence>
<dbReference type="RefSeq" id="XP_040680045.1">
    <property type="nucleotide sequence ID" value="XM_040822240.1"/>
</dbReference>
<dbReference type="SUPFAM" id="SSF55486">
    <property type="entry name" value="Metalloproteases ('zincins'), catalytic domain"/>
    <property type="match status" value="1"/>
</dbReference>
<keyword evidence="3 7" id="KW-0479">Metal-binding</keyword>
<gene>
    <name evidence="9" type="ORF">MAM_03441</name>
</gene>
<dbReference type="GO" id="GO:0006518">
    <property type="term" value="P:peptide metabolic process"/>
    <property type="evidence" value="ECO:0007669"/>
    <property type="project" value="TreeGrafter"/>
</dbReference>
<evidence type="ECO:0000313" key="9">
    <source>
        <dbReference type="EMBL" id="KHN98979.1"/>
    </source>
</evidence>
<dbReference type="OrthoDB" id="534666at2759"/>
<name>A0A0B2WZH0_METAS</name>
<comment type="caution">
    <text evidence="9">The sequence shown here is derived from an EMBL/GenBank/DDBJ whole genome shotgun (WGS) entry which is preliminary data.</text>
</comment>
<dbReference type="PANTHER" id="PTHR11804:SF84">
    <property type="entry name" value="SACCHAROLYSIN"/>
    <property type="match status" value="1"/>
</dbReference>
<dbReference type="GO" id="GO:0004222">
    <property type="term" value="F:metalloendopeptidase activity"/>
    <property type="evidence" value="ECO:0007669"/>
    <property type="project" value="InterPro"/>
</dbReference>
<evidence type="ECO:0000259" key="8">
    <source>
        <dbReference type="Pfam" id="PF01432"/>
    </source>
</evidence>
<evidence type="ECO:0000256" key="4">
    <source>
        <dbReference type="ARBA" id="ARBA00022801"/>
    </source>
</evidence>
<keyword evidence="4 7" id="KW-0378">Hydrolase</keyword>
<reference evidence="9 10" key="1">
    <citation type="journal article" date="2014" name="Proc. Natl. Acad. Sci. U.S.A.">
        <title>Trajectory and genomic determinants of fungal-pathogen speciation and host adaptation.</title>
        <authorList>
            <person name="Hu X."/>
            <person name="Xiao G."/>
            <person name="Zheng P."/>
            <person name="Shang Y."/>
            <person name="Su Y."/>
            <person name="Zhang X."/>
            <person name="Liu X."/>
            <person name="Zhan S."/>
            <person name="St Leger R.J."/>
            <person name="Wang C."/>
        </authorList>
    </citation>
    <scope>NUCLEOTIDE SEQUENCE [LARGE SCALE GENOMIC DNA]</scope>
    <source>
        <strain evidence="9 10">ARSEF 1941</strain>
    </source>
</reference>
<evidence type="ECO:0000256" key="5">
    <source>
        <dbReference type="ARBA" id="ARBA00022833"/>
    </source>
</evidence>
<keyword evidence="10" id="KW-1185">Reference proteome</keyword>
<accession>A0A0B2WZH0</accession>
<dbReference type="EMBL" id="AZHE01000006">
    <property type="protein sequence ID" value="KHN98979.1"/>
    <property type="molecule type" value="Genomic_DNA"/>
</dbReference>
<dbReference type="GO" id="GO:0006508">
    <property type="term" value="P:proteolysis"/>
    <property type="evidence" value="ECO:0007669"/>
    <property type="project" value="UniProtKB-KW"/>
</dbReference>
<dbReference type="GeneID" id="63737896"/>
<dbReference type="InterPro" id="IPR001567">
    <property type="entry name" value="Pept_M3A_M3B_dom"/>
</dbReference>
<organism evidence="9 10">
    <name type="scientific">Metarhizium album (strain ARSEF 1941)</name>
    <dbReference type="NCBI Taxonomy" id="1081103"/>
    <lineage>
        <taxon>Eukaryota</taxon>
        <taxon>Fungi</taxon>
        <taxon>Dikarya</taxon>
        <taxon>Ascomycota</taxon>
        <taxon>Pezizomycotina</taxon>
        <taxon>Sordariomycetes</taxon>
        <taxon>Hypocreomycetidae</taxon>
        <taxon>Hypocreales</taxon>
        <taxon>Clavicipitaceae</taxon>
        <taxon>Metarhizium</taxon>
    </lineage>
</organism>
<evidence type="ECO:0000256" key="6">
    <source>
        <dbReference type="ARBA" id="ARBA00023049"/>
    </source>
</evidence>
<sequence length="615" mass="69899">MAFENILPPPRFNLTPEEMSGKAAYILELAETAVRESTSSIEPGEAIFANVIIPVDIRTAAAKAPKSAQEAWEFIYDTKELFLLINAVIHQKPADLDEKSTRLLADLHSECIENGLSFPEADMKRYSEIRHRRCGLRSLFVANLATDPGVVFKSDAELAGLSKSKLESFEADEQGRRKILRHRTNANVIMRQCTNKQTRKDIWAAKECIYPNYAKYLREGVLLPDEGARLLGFSSYNNQLVVMDLLKTMGTKLNPLVKVEMDALRALHGDGEPMRFRDLACYDSQMWKGRNVNSELVAEYFPAVFVLGRMLEIFEKILHLKIVEVSNTKDDKVWHPDVVVYKVRELGGVFAGHLYMDLYPREGKYNGSADFNIRPSYIDREGKYILSATALICNVTLPTKDTPALLHHSDFVTIFHELGHEFFCCLLETLKHMSCHYSYLPEEYRQRWQRMSPCTITQPEKQIPSEMVLALTEAKNVKSAIWAARQVGLSVLDPEVLYYRGNRAAGCRRWSEVGQRDPYPRRRCGRRASEIRTNPEAGLRYRQVVLDKGGSVDETRMVTAFLGREPNSDAYLGDIGAKCSGDCWTLPTGYQSSRCGVQTAYLCLVIVGRHRFWRV</sequence>
<feature type="domain" description="Peptidase M3A/M3B catalytic" evidence="8">
    <location>
        <begin position="189"/>
        <end position="421"/>
    </location>
</feature>
<dbReference type="InterPro" id="IPR024077">
    <property type="entry name" value="Neurolysin/TOP_dom2"/>
</dbReference>
<dbReference type="Gene3D" id="3.40.390.10">
    <property type="entry name" value="Collagenase (Catalytic Domain)"/>
    <property type="match status" value="1"/>
</dbReference>
<protein>
    <submittedName>
        <fullName evidence="9">Peptidase M3A/M3B</fullName>
    </submittedName>
</protein>
<keyword evidence="5 7" id="KW-0862">Zinc</keyword>
<dbReference type="InterPro" id="IPR045090">
    <property type="entry name" value="Pept_M3A_M3B"/>
</dbReference>
<dbReference type="HOGENOM" id="CLU_001805_1_1_1"/>
<dbReference type="GO" id="GO:0046872">
    <property type="term" value="F:metal ion binding"/>
    <property type="evidence" value="ECO:0007669"/>
    <property type="project" value="UniProtKB-UniRule"/>
</dbReference>
<dbReference type="Proteomes" id="UP000030816">
    <property type="component" value="Unassembled WGS sequence"/>
</dbReference>
<evidence type="ECO:0000313" key="10">
    <source>
        <dbReference type="Proteomes" id="UP000030816"/>
    </source>
</evidence>
<proteinExistence type="inferred from homology"/>
<keyword evidence="6 7" id="KW-0482">Metalloprotease</keyword>
<dbReference type="GO" id="GO:0005758">
    <property type="term" value="C:mitochondrial intermembrane space"/>
    <property type="evidence" value="ECO:0007669"/>
    <property type="project" value="TreeGrafter"/>
</dbReference>
<evidence type="ECO:0000256" key="1">
    <source>
        <dbReference type="ARBA" id="ARBA00006040"/>
    </source>
</evidence>
<evidence type="ECO:0000256" key="7">
    <source>
        <dbReference type="RuleBase" id="RU003435"/>
    </source>
</evidence>
<comment type="cofactor">
    <cofactor evidence="7">
        <name>Zn(2+)</name>
        <dbReference type="ChEBI" id="CHEBI:29105"/>
    </cofactor>
    <text evidence="7">Binds 1 zinc ion.</text>
</comment>
<dbReference type="InterPro" id="IPR024079">
    <property type="entry name" value="MetalloPept_cat_dom_sf"/>
</dbReference>
<dbReference type="Gene3D" id="1.10.1370.10">
    <property type="entry name" value="Neurolysin, domain 3"/>
    <property type="match status" value="2"/>
</dbReference>
<dbReference type="AlphaFoldDB" id="A0A0B2WZH0"/>
<comment type="similarity">
    <text evidence="1 7">Belongs to the peptidase M3 family.</text>
</comment>